<dbReference type="PANTHER" id="PTHR36843:SF1">
    <property type="entry name" value="COPROHEME DECARBOXYLASE"/>
    <property type="match status" value="1"/>
</dbReference>
<comment type="cofactor">
    <cofactor evidence="9">
        <name>Fe-coproporphyrin III</name>
        <dbReference type="ChEBI" id="CHEBI:68438"/>
    </cofactor>
    <text evidence="9">Fe-coproporphyrin III acts as both substrate and redox cofactor.</text>
</comment>
<evidence type="ECO:0000313" key="11">
    <source>
        <dbReference type="EMBL" id="OHV43254.1"/>
    </source>
</evidence>
<dbReference type="GO" id="GO:0046872">
    <property type="term" value="F:metal ion binding"/>
    <property type="evidence" value="ECO:0007669"/>
    <property type="project" value="UniProtKB-KW"/>
</dbReference>
<dbReference type="AlphaFoldDB" id="A0A1S1REJ9"/>
<keyword evidence="2 9" id="KW-0349">Heme</keyword>
<evidence type="ECO:0000256" key="7">
    <source>
        <dbReference type="ARBA" id="ARBA00049896"/>
    </source>
</evidence>
<dbReference type="Proteomes" id="UP000179627">
    <property type="component" value="Unassembled WGS sequence"/>
</dbReference>
<keyword evidence="3 9" id="KW-0479">Metal-binding</keyword>
<name>A0A1S1REJ9_9ACTN</name>
<dbReference type="Gene3D" id="3.30.70.1030">
    <property type="entry name" value="Apc35880, domain 1"/>
    <property type="match status" value="2"/>
</dbReference>
<organism evidence="11 12">
    <name type="scientific">Parafrankia colletiae</name>
    <dbReference type="NCBI Taxonomy" id="573497"/>
    <lineage>
        <taxon>Bacteria</taxon>
        <taxon>Bacillati</taxon>
        <taxon>Actinomycetota</taxon>
        <taxon>Actinomycetes</taxon>
        <taxon>Frankiales</taxon>
        <taxon>Frankiaceae</taxon>
        <taxon>Parafrankia</taxon>
    </lineage>
</organism>
<dbReference type="SUPFAM" id="SSF54909">
    <property type="entry name" value="Dimeric alpha+beta barrel"/>
    <property type="match status" value="1"/>
</dbReference>
<comment type="pathway">
    <text evidence="9">Porphyrin-containing compound metabolism; protoheme biosynthesis.</text>
</comment>
<dbReference type="GO" id="GO:0016634">
    <property type="term" value="F:oxidoreductase activity, acting on the CH-CH group of donors, oxygen as acceptor"/>
    <property type="evidence" value="ECO:0007669"/>
    <property type="project" value="UniProtKB-UniRule"/>
</dbReference>
<evidence type="ECO:0000256" key="3">
    <source>
        <dbReference type="ARBA" id="ARBA00022723"/>
    </source>
</evidence>
<evidence type="ECO:0000256" key="2">
    <source>
        <dbReference type="ARBA" id="ARBA00022617"/>
    </source>
</evidence>
<comment type="similarity">
    <text evidence="9">Belongs to the ChdC family. Type 2 subfamily.</text>
</comment>
<feature type="region of interest" description="Disordered" evidence="10">
    <location>
        <begin position="1"/>
        <end position="59"/>
    </location>
</feature>
<sequence length="284" mass="31557">MEGMSTGDDVQHGGTPSASAPTAGAPHPGPGARGAHSHDSGPGRPQAAAAAEAGPDAGRSARELNDELLYTGWSVFAARRPLPADRTEIVTEVAALLDGALAKDVYTRGIYEISGYRADADVMLWWTSPNPDLLQETYQRFRQTELGRHLEPVWSAVGLHRPAEFNRNHIPAYVRREDPRDYICVYPFNRSLEWYLLPDYERRGLLAEHGMMGREYEDVRANTVAAFGLGDYEWLLAFEADELHRIVDCIRHLRASATRRHTRLEIPFYSGARKPLADVVAALP</sequence>
<accession>A0A1S1REJ9</accession>
<dbReference type="GO" id="GO:0006785">
    <property type="term" value="P:heme B biosynthetic process"/>
    <property type="evidence" value="ECO:0007669"/>
    <property type="project" value="UniProtKB-UniRule"/>
</dbReference>
<protein>
    <recommendedName>
        <fullName evidence="1 9">Coproheme decarboxylase</fullName>
        <ecNumber evidence="8 9">1.3.98.5</ecNumber>
    </recommendedName>
    <alternativeName>
        <fullName evidence="5 9">Coproheme III oxidative decarboxylase</fullName>
    </alternativeName>
    <alternativeName>
        <fullName evidence="6 9">Hydrogen peroxide-dependent heme synthase</fullName>
    </alternativeName>
</protein>
<feature type="binding site" description="axial binding residue" evidence="9">
    <location>
        <position position="209"/>
    </location>
    <ligand>
        <name>Fe-coproporphyrin III</name>
        <dbReference type="ChEBI" id="CHEBI:68438"/>
    </ligand>
    <ligandPart>
        <name>Fe</name>
        <dbReference type="ChEBI" id="CHEBI:18248"/>
    </ligandPart>
</feature>
<dbReference type="NCBIfam" id="NF042928">
    <property type="entry name" value="HemQ_actino"/>
    <property type="match status" value="1"/>
</dbReference>
<proteinExistence type="inferred from homology"/>
<dbReference type="InterPro" id="IPR011008">
    <property type="entry name" value="Dimeric_a/b-barrel"/>
</dbReference>
<keyword evidence="9" id="KW-0560">Oxidoreductase</keyword>
<evidence type="ECO:0000256" key="8">
    <source>
        <dbReference type="ARBA" id="ARBA00050019"/>
    </source>
</evidence>
<feature type="compositionally biased region" description="Low complexity" evidence="10">
    <location>
        <begin position="42"/>
        <end position="58"/>
    </location>
</feature>
<dbReference type="OrthoDB" id="9773646at2"/>
<evidence type="ECO:0000256" key="6">
    <source>
        <dbReference type="ARBA" id="ARBA00030236"/>
    </source>
</evidence>
<evidence type="ECO:0000313" key="12">
    <source>
        <dbReference type="Proteomes" id="UP000179627"/>
    </source>
</evidence>
<keyword evidence="4 9" id="KW-0408">Iron</keyword>
<keyword evidence="12" id="KW-1185">Reference proteome</keyword>
<evidence type="ECO:0000256" key="5">
    <source>
        <dbReference type="ARBA" id="ARBA00029882"/>
    </source>
</evidence>
<feature type="compositionally biased region" description="Low complexity" evidence="10">
    <location>
        <begin position="13"/>
        <end position="26"/>
    </location>
</feature>
<evidence type="ECO:0000256" key="9">
    <source>
        <dbReference type="HAMAP-Rule" id="MF_02244"/>
    </source>
</evidence>
<keyword evidence="9" id="KW-0350">Heme biosynthesis</keyword>
<dbReference type="HAMAP" id="MF_02244">
    <property type="entry name" value="Coproheme_decarbox_2"/>
    <property type="match status" value="1"/>
</dbReference>
<comment type="catalytic activity">
    <reaction evidence="7">
        <text>Fe-coproporphyrin III + 2 H2O2 + 2 H(+) = heme b + 2 CO2 + 4 H2O</text>
        <dbReference type="Rhea" id="RHEA:56516"/>
        <dbReference type="ChEBI" id="CHEBI:15377"/>
        <dbReference type="ChEBI" id="CHEBI:15378"/>
        <dbReference type="ChEBI" id="CHEBI:16240"/>
        <dbReference type="ChEBI" id="CHEBI:16526"/>
        <dbReference type="ChEBI" id="CHEBI:60344"/>
        <dbReference type="ChEBI" id="CHEBI:68438"/>
        <dbReference type="EC" id="1.3.98.5"/>
    </reaction>
    <physiologicalReaction direction="left-to-right" evidence="7">
        <dbReference type="Rhea" id="RHEA:56517"/>
    </physiologicalReaction>
</comment>
<dbReference type="GO" id="GO:0020037">
    <property type="term" value="F:heme binding"/>
    <property type="evidence" value="ECO:0007669"/>
    <property type="project" value="InterPro"/>
</dbReference>
<comment type="function">
    <text evidence="9">Involved in coproporphyrin-dependent heme b biosynthesis. Catalyzes the decarboxylation of Fe-coproporphyrin III (coproheme) to heme b (protoheme IX), the last step of the pathway. The reaction occurs in a stepwise manner with a three-propionate intermediate.</text>
</comment>
<comment type="catalytic activity">
    <reaction evidence="9">
        <text>Fe-coproporphyrin III + H2O2 + H(+) = harderoheme III + CO2 + 2 H2O</text>
        <dbReference type="Rhea" id="RHEA:57940"/>
        <dbReference type="ChEBI" id="CHEBI:15377"/>
        <dbReference type="ChEBI" id="CHEBI:15378"/>
        <dbReference type="ChEBI" id="CHEBI:16240"/>
        <dbReference type="ChEBI" id="CHEBI:16526"/>
        <dbReference type="ChEBI" id="CHEBI:68438"/>
        <dbReference type="ChEBI" id="CHEBI:142463"/>
    </reaction>
</comment>
<dbReference type="PANTHER" id="PTHR36843">
    <property type="entry name" value="HEME-DEPENDENT PEROXIDASE YWFI-RELATED"/>
    <property type="match status" value="1"/>
</dbReference>
<dbReference type="EMBL" id="MBLM01000036">
    <property type="protein sequence ID" value="OHV43254.1"/>
    <property type="molecule type" value="Genomic_DNA"/>
</dbReference>
<evidence type="ECO:0000256" key="1">
    <source>
        <dbReference type="ARBA" id="ARBA00014413"/>
    </source>
</evidence>
<reference evidence="12" key="1">
    <citation type="submission" date="2016-07" db="EMBL/GenBank/DDBJ databases">
        <title>Sequence Frankia sp. strain CcI1.17.</title>
        <authorList>
            <person name="Ghodhbane-Gtari F."/>
            <person name="Swanson E."/>
            <person name="Gueddou A."/>
            <person name="Morris K."/>
            <person name="Hezbri K."/>
            <person name="Ktari A."/>
            <person name="Nouioui I."/>
            <person name="Abebe-Akele F."/>
            <person name="Simpson S."/>
            <person name="Thomas K."/>
            <person name="Gtari M."/>
            <person name="Tisa L.S."/>
            <person name="Hurst S."/>
        </authorList>
    </citation>
    <scope>NUCLEOTIDE SEQUENCE [LARGE SCALE GENOMIC DNA]</scope>
    <source>
        <strain evidence="12">Cc1.17</strain>
    </source>
</reference>
<dbReference type="Pfam" id="PF06778">
    <property type="entry name" value="Chlor_dismutase"/>
    <property type="match status" value="1"/>
</dbReference>
<comment type="catalytic activity">
    <reaction evidence="9">
        <text>harderoheme III + H2O2 + H(+) = heme b + CO2 + 2 H2O</text>
        <dbReference type="Rhea" id="RHEA:57944"/>
        <dbReference type="ChEBI" id="CHEBI:15377"/>
        <dbReference type="ChEBI" id="CHEBI:15378"/>
        <dbReference type="ChEBI" id="CHEBI:16240"/>
        <dbReference type="ChEBI" id="CHEBI:16526"/>
        <dbReference type="ChEBI" id="CHEBI:60344"/>
        <dbReference type="ChEBI" id="CHEBI:142463"/>
    </reaction>
</comment>
<gene>
    <name evidence="9" type="primary">chdC</name>
    <name evidence="11" type="ORF">CC117_11675</name>
</gene>
<dbReference type="InterPro" id="IPR010644">
    <property type="entry name" value="ChdC/CLD"/>
</dbReference>
<evidence type="ECO:0000256" key="10">
    <source>
        <dbReference type="SAM" id="MobiDB-lite"/>
    </source>
</evidence>
<feature type="active site" evidence="9">
    <location>
        <position position="186"/>
    </location>
</feature>
<evidence type="ECO:0000256" key="4">
    <source>
        <dbReference type="ARBA" id="ARBA00023004"/>
    </source>
</evidence>
<dbReference type="EC" id="1.3.98.5" evidence="8 9"/>
<comment type="caution">
    <text evidence="11">The sequence shown here is derived from an EMBL/GenBank/DDBJ whole genome shotgun (WGS) entry which is preliminary data.</text>
</comment>